<dbReference type="SUPFAM" id="SSF55729">
    <property type="entry name" value="Acyl-CoA N-acyltransferases (Nat)"/>
    <property type="match status" value="1"/>
</dbReference>
<dbReference type="Gene3D" id="3.40.630.30">
    <property type="match status" value="1"/>
</dbReference>
<evidence type="ECO:0000313" key="3">
    <source>
        <dbReference type="Proteomes" id="UP001628179"/>
    </source>
</evidence>
<dbReference type="InterPro" id="IPR051908">
    <property type="entry name" value="Ribosomal_N-acetyltransferase"/>
</dbReference>
<dbReference type="Proteomes" id="UP001628179">
    <property type="component" value="Unassembled WGS sequence"/>
</dbReference>
<sequence length="238" mass="26499">MSRAGNFCFPIDQIANDRVKLTPFLPERHAEAFVAGSAPHPELYAHMPLGPFATKSDFVSQFLMKWPQEVPGWITFAVIDKTRPPSAEDDEGELAGMMSYLRTSTTHLSTEIGGIVVLPPYHRTHVTTNAVGLMLKFALSSVQSGGMGLRRVEWQTSTMNVASIRVAERLCFRREAVLRWHFVFPQGTKNSKIGNGRSLPPGSPEGDLGRDTVVLGLCWDDWEQGAREKVEEEMARTK</sequence>
<dbReference type="GeneID" id="98175432"/>
<evidence type="ECO:0000313" key="2">
    <source>
        <dbReference type="EMBL" id="GAB1314479.1"/>
    </source>
</evidence>
<dbReference type="PANTHER" id="PTHR43441">
    <property type="entry name" value="RIBOSOMAL-PROTEIN-SERINE ACETYLTRANSFERASE"/>
    <property type="match status" value="1"/>
</dbReference>
<dbReference type="RefSeq" id="XP_070916210.1">
    <property type="nucleotide sequence ID" value="XM_071060109.1"/>
</dbReference>
<dbReference type="EMBL" id="BAAFSV010000002">
    <property type="protein sequence ID" value="GAB1314479.1"/>
    <property type="molecule type" value="Genomic_DNA"/>
</dbReference>
<feature type="domain" description="N-acetyltransferase" evidence="1">
    <location>
        <begin position="18"/>
        <end position="172"/>
    </location>
</feature>
<protein>
    <recommendedName>
        <fullName evidence="1">N-acetyltransferase domain-containing protein</fullName>
    </recommendedName>
</protein>
<evidence type="ECO:0000259" key="1">
    <source>
        <dbReference type="Pfam" id="PF13302"/>
    </source>
</evidence>
<gene>
    <name evidence="2" type="ORF">MFIFM68171_04689</name>
</gene>
<dbReference type="InterPro" id="IPR000182">
    <property type="entry name" value="GNAT_dom"/>
</dbReference>
<accession>A0ABQ0G9T8</accession>
<proteinExistence type="predicted"/>
<organism evidence="2 3">
    <name type="scientific">Madurella fahalii</name>
    <dbReference type="NCBI Taxonomy" id="1157608"/>
    <lineage>
        <taxon>Eukaryota</taxon>
        <taxon>Fungi</taxon>
        <taxon>Dikarya</taxon>
        <taxon>Ascomycota</taxon>
        <taxon>Pezizomycotina</taxon>
        <taxon>Sordariomycetes</taxon>
        <taxon>Sordariomycetidae</taxon>
        <taxon>Sordariales</taxon>
        <taxon>Sordariales incertae sedis</taxon>
        <taxon>Madurella</taxon>
    </lineage>
</organism>
<comment type="caution">
    <text evidence="2">The sequence shown here is derived from an EMBL/GenBank/DDBJ whole genome shotgun (WGS) entry which is preliminary data.</text>
</comment>
<keyword evidence="3" id="KW-1185">Reference proteome</keyword>
<dbReference type="InterPro" id="IPR016181">
    <property type="entry name" value="Acyl_CoA_acyltransferase"/>
</dbReference>
<dbReference type="PANTHER" id="PTHR43441:SF5">
    <property type="entry name" value="FAMILY ACETYLTRANSFERASE, PUTATIVE-RELATED"/>
    <property type="match status" value="1"/>
</dbReference>
<reference evidence="2 3" key="1">
    <citation type="submission" date="2024-09" db="EMBL/GenBank/DDBJ databases">
        <title>Itraconazole resistance in Madurella fahalii resulting from another homologue of gene encoding cytochrome P450 14-alpha sterol demethylase (CYP51).</title>
        <authorList>
            <person name="Yoshioka I."/>
            <person name="Fahal A.H."/>
            <person name="Kaneko S."/>
            <person name="Yaguchi T."/>
        </authorList>
    </citation>
    <scope>NUCLEOTIDE SEQUENCE [LARGE SCALE GENOMIC DNA]</scope>
    <source>
        <strain evidence="2 3">IFM 68171</strain>
    </source>
</reference>
<name>A0ABQ0G9T8_9PEZI</name>
<dbReference type="Pfam" id="PF13302">
    <property type="entry name" value="Acetyltransf_3"/>
    <property type="match status" value="1"/>
</dbReference>